<dbReference type="EMBL" id="JANBVO010000003">
    <property type="protein sequence ID" value="KAJ9155704.1"/>
    <property type="molecule type" value="Genomic_DNA"/>
</dbReference>
<evidence type="ECO:0000313" key="1">
    <source>
        <dbReference type="EMBL" id="KAJ9155704.1"/>
    </source>
</evidence>
<proteinExistence type="predicted"/>
<gene>
    <name evidence="1" type="ORF">NKR23_g2138</name>
</gene>
<dbReference type="Proteomes" id="UP001174694">
    <property type="component" value="Unassembled WGS sequence"/>
</dbReference>
<name>A0AA38RR19_9PEZI</name>
<dbReference type="AlphaFoldDB" id="A0AA38RR19"/>
<reference evidence="1" key="1">
    <citation type="submission" date="2022-07" db="EMBL/GenBank/DDBJ databases">
        <title>Fungi with potential for degradation of polypropylene.</title>
        <authorList>
            <person name="Gostincar C."/>
        </authorList>
    </citation>
    <scope>NUCLEOTIDE SEQUENCE</scope>
    <source>
        <strain evidence="1">EXF-13308</strain>
    </source>
</reference>
<comment type="caution">
    <text evidence="1">The sequence shown here is derived from an EMBL/GenBank/DDBJ whole genome shotgun (WGS) entry which is preliminary data.</text>
</comment>
<protein>
    <submittedName>
        <fullName evidence="1">Uncharacterized protein</fullName>
    </submittedName>
</protein>
<sequence>MSAIHAQTIHGHFGVTKGLRSDIRRFEALQHHSLDNSDNIMQTAQQKSPIVQAAATATSLTNVPAHPSTSVEMKDNTARPYRNLIRNANLAKAFLPWTEK</sequence>
<evidence type="ECO:0000313" key="2">
    <source>
        <dbReference type="Proteomes" id="UP001174694"/>
    </source>
</evidence>
<accession>A0AA38RR19</accession>
<organism evidence="1 2">
    <name type="scientific">Pleurostoma richardsiae</name>
    <dbReference type="NCBI Taxonomy" id="41990"/>
    <lineage>
        <taxon>Eukaryota</taxon>
        <taxon>Fungi</taxon>
        <taxon>Dikarya</taxon>
        <taxon>Ascomycota</taxon>
        <taxon>Pezizomycotina</taxon>
        <taxon>Sordariomycetes</taxon>
        <taxon>Sordariomycetidae</taxon>
        <taxon>Calosphaeriales</taxon>
        <taxon>Pleurostomataceae</taxon>
        <taxon>Pleurostoma</taxon>
    </lineage>
</organism>
<keyword evidence="2" id="KW-1185">Reference proteome</keyword>